<protein>
    <recommendedName>
        <fullName evidence="1">WIYLD domain-containing protein</fullName>
    </recommendedName>
</protein>
<accession>A0A4D6N295</accession>
<feature type="domain" description="WIYLD" evidence="1">
    <location>
        <begin position="9"/>
        <end position="67"/>
    </location>
</feature>
<dbReference type="AlphaFoldDB" id="A0A4D6N295"/>
<gene>
    <name evidence="2" type="ORF">DEO72_LG9g2417</name>
</gene>
<dbReference type="Pfam" id="PF10440">
    <property type="entry name" value="WIYLD"/>
    <property type="match status" value="1"/>
</dbReference>
<proteinExistence type="predicted"/>
<keyword evidence="3" id="KW-1185">Reference proteome</keyword>
<dbReference type="EMBL" id="CP039353">
    <property type="protein sequence ID" value="QCE07398.1"/>
    <property type="molecule type" value="Genomic_DNA"/>
</dbReference>
<evidence type="ECO:0000313" key="3">
    <source>
        <dbReference type="Proteomes" id="UP000501690"/>
    </source>
</evidence>
<sequence length="241" mass="25903">MAPKRRSSKKGESRMDAALDAMHPYGFDKQRVRRTVRSLLEVYGGNDGWVFIEESSYTLLVETLLKASPQVGLIEANPGDGSSEVTPASEVTAVGCSNNALQACCKAQTSDDTPLTNNVMGTGTVTSETGSQLPIKSVDTVSSASGIGSVHSFKSVDTSSVNRRSSNELLIKAASETPIKAVTISAEKKSECQPAGNLALRENHGPRIPQLNHKRRRPCYGWISSDEENEDLIEVIPKSPL</sequence>
<dbReference type="PANTHER" id="PTHR34271">
    <property type="entry name" value="NUCLEOLAR HISTONE METHYLTRANSFERASE-RELATED PROTEIN"/>
    <property type="match status" value="1"/>
</dbReference>
<evidence type="ECO:0000313" key="2">
    <source>
        <dbReference type="EMBL" id="QCE07398.1"/>
    </source>
</evidence>
<name>A0A4D6N295_VIGUN</name>
<dbReference type="PANTHER" id="PTHR34271:SF1">
    <property type="entry name" value="NUCLEOLAR HISTONE METHYLTRANSFERASE-RELATED PROTEIN"/>
    <property type="match status" value="1"/>
</dbReference>
<organism evidence="2 3">
    <name type="scientific">Vigna unguiculata</name>
    <name type="common">Cowpea</name>
    <dbReference type="NCBI Taxonomy" id="3917"/>
    <lineage>
        <taxon>Eukaryota</taxon>
        <taxon>Viridiplantae</taxon>
        <taxon>Streptophyta</taxon>
        <taxon>Embryophyta</taxon>
        <taxon>Tracheophyta</taxon>
        <taxon>Spermatophyta</taxon>
        <taxon>Magnoliopsida</taxon>
        <taxon>eudicotyledons</taxon>
        <taxon>Gunneridae</taxon>
        <taxon>Pentapetalae</taxon>
        <taxon>rosids</taxon>
        <taxon>fabids</taxon>
        <taxon>Fabales</taxon>
        <taxon>Fabaceae</taxon>
        <taxon>Papilionoideae</taxon>
        <taxon>50 kb inversion clade</taxon>
        <taxon>NPAAA clade</taxon>
        <taxon>indigoferoid/millettioid clade</taxon>
        <taxon>Phaseoleae</taxon>
        <taxon>Vigna</taxon>
    </lineage>
</organism>
<reference evidence="2 3" key="1">
    <citation type="submission" date="2019-04" db="EMBL/GenBank/DDBJ databases">
        <title>An improved genome assembly and genetic linkage map for asparagus bean, Vigna unguiculata ssp. sesquipedialis.</title>
        <authorList>
            <person name="Xia Q."/>
            <person name="Zhang R."/>
            <person name="Dong Y."/>
        </authorList>
    </citation>
    <scope>NUCLEOTIDE SEQUENCE [LARGE SCALE GENOMIC DNA]</scope>
    <source>
        <tissue evidence="2">Leaf</tissue>
    </source>
</reference>
<dbReference type="InterPro" id="IPR018848">
    <property type="entry name" value="WIYLD_domain"/>
</dbReference>
<dbReference type="Gene3D" id="1.10.8.850">
    <property type="entry name" value="Histone-lysine N methyltransferase , C-terminal domain-like"/>
    <property type="match status" value="1"/>
</dbReference>
<dbReference type="Proteomes" id="UP000501690">
    <property type="component" value="Linkage Group LG9"/>
</dbReference>
<dbReference type="InterPro" id="IPR043017">
    <property type="entry name" value="WIYLD_dom_sf"/>
</dbReference>
<evidence type="ECO:0000259" key="1">
    <source>
        <dbReference type="Pfam" id="PF10440"/>
    </source>
</evidence>